<evidence type="ECO:0000259" key="6">
    <source>
        <dbReference type="PROSITE" id="PS50850"/>
    </source>
</evidence>
<evidence type="ECO:0000256" key="4">
    <source>
        <dbReference type="ARBA" id="ARBA00023136"/>
    </source>
</evidence>
<feature type="transmembrane region" description="Helical" evidence="5">
    <location>
        <begin position="404"/>
        <end position="422"/>
    </location>
</feature>
<dbReference type="GO" id="GO:0061513">
    <property type="term" value="F:glucose 6-phosphate:phosphate antiporter activity"/>
    <property type="evidence" value="ECO:0007669"/>
    <property type="project" value="TreeGrafter"/>
</dbReference>
<accession>A0A158CIL2</accession>
<evidence type="ECO:0000256" key="5">
    <source>
        <dbReference type="SAM" id="Phobius"/>
    </source>
</evidence>
<dbReference type="InterPro" id="IPR011701">
    <property type="entry name" value="MFS"/>
</dbReference>
<feature type="transmembrane region" description="Helical" evidence="5">
    <location>
        <begin position="307"/>
        <end position="326"/>
    </location>
</feature>
<keyword evidence="4 5" id="KW-0472">Membrane</keyword>
<dbReference type="PANTHER" id="PTHR43826">
    <property type="entry name" value="GLUCOSE-6-PHOSPHATE EXCHANGER SLC37A4"/>
    <property type="match status" value="1"/>
</dbReference>
<dbReference type="SUPFAM" id="SSF103473">
    <property type="entry name" value="MFS general substrate transporter"/>
    <property type="match status" value="1"/>
</dbReference>
<dbReference type="Gene3D" id="1.20.1250.20">
    <property type="entry name" value="MFS general substrate transporter like domains"/>
    <property type="match status" value="2"/>
</dbReference>
<keyword evidence="3 5" id="KW-1133">Transmembrane helix</keyword>
<organism evidence="7 8">
    <name type="scientific">Caballeronia pedi</name>
    <dbReference type="NCBI Taxonomy" id="1777141"/>
    <lineage>
        <taxon>Bacteria</taxon>
        <taxon>Pseudomonadati</taxon>
        <taxon>Pseudomonadota</taxon>
        <taxon>Betaproteobacteria</taxon>
        <taxon>Burkholderiales</taxon>
        <taxon>Burkholderiaceae</taxon>
        <taxon>Caballeronia</taxon>
    </lineage>
</organism>
<keyword evidence="8" id="KW-1185">Reference proteome</keyword>
<protein>
    <submittedName>
        <fullName evidence="7">Major facilitator transporter</fullName>
    </submittedName>
</protein>
<feature type="transmembrane region" description="Helical" evidence="5">
    <location>
        <begin position="63"/>
        <end position="84"/>
    </location>
</feature>
<comment type="subcellular location">
    <subcellularLocation>
        <location evidence="1">Endomembrane system</location>
        <topology evidence="1">Multi-pass membrane protein</topology>
    </subcellularLocation>
</comment>
<dbReference type="EMBL" id="FCOE02000021">
    <property type="protein sequence ID" value="SAK82112.1"/>
    <property type="molecule type" value="Genomic_DNA"/>
</dbReference>
<evidence type="ECO:0000256" key="3">
    <source>
        <dbReference type="ARBA" id="ARBA00022989"/>
    </source>
</evidence>
<dbReference type="RefSeq" id="WP_087131625.1">
    <property type="nucleotide sequence ID" value="NZ_FCOE02000021.1"/>
</dbReference>
<dbReference type="OrthoDB" id="9773404at2"/>
<dbReference type="GO" id="GO:0012505">
    <property type="term" value="C:endomembrane system"/>
    <property type="evidence" value="ECO:0007669"/>
    <property type="project" value="UniProtKB-SubCell"/>
</dbReference>
<dbReference type="InterPro" id="IPR036259">
    <property type="entry name" value="MFS_trans_sf"/>
</dbReference>
<dbReference type="PROSITE" id="PS50850">
    <property type="entry name" value="MFS"/>
    <property type="match status" value="1"/>
</dbReference>
<dbReference type="InterPro" id="IPR051337">
    <property type="entry name" value="OPA_Antiporter"/>
</dbReference>
<dbReference type="Pfam" id="PF07690">
    <property type="entry name" value="MFS_1"/>
    <property type="match status" value="1"/>
</dbReference>
<sequence length="433" mass="46677">MSTNSAQSSESVAAPREVTRADRYLQLALLVIAAGAIYPILYLRQVYQPTMLEVFHISEAQLGYLYSALGTIFLVCYLPSGWLADRVAPRVLISFSLIATGALGLWYSTAPAFGSLIVIFGCWGLTTGLTFWAAIIKRVQMIAAADEQGRFFGFLDGGRGLIEALLATIAISLFAWATQTHAESTAAGFRLVVYMYAFLCIGLGVVLGLVRDPQGAQPARAAREKRNVLSDLAVLLKNPQLWLLSAIVFCGYQVFWATYSFSAYLHEKEIGLSVVAAGFITTAKLWMRPIGGIGSGFLGDRFSKTSVLVFALFAAAAALLVLMAAPSIGSHALIAVIVLFIGVMTYAIRGLYWSLLDQCKVPAEIMGLAIGLVSVIGYSPDAVLPLINGYLTQNYPGAHGYQLYFGYIAFMSALGGVAALFFKHRLNKLGAQQ</sequence>
<evidence type="ECO:0000313" key="7">
    <source>
        <dbReference type="EMBL" id="SAK82112.1"/>
    </source>
</evidence>
<dbReference type="PANTHER" id="PTHR43826:SF3">
    <property type="entry name" value="GLUCOSE-6-PHOSPHATE EXCHANGER SLC37A4"/>
    <property type="match status" value="1"/>
</dbReference>
<reference evidence="7" key="1">
    <citation type="submission" date="2016-01" db="EMBL/GenBank/DDBJ databases">
        <authorList>
            <person name="Peeters C."/>
        </authorList>
    </citation>
    <scope>NUCLEOTIDE SEQUENCE [LARGE SCALE GENOMIC DNA]</scope>
    <source>
        <strain evidence="7">LMG 29323</strain>
    </source>
</reference>
<feature type="transmembrane region" description="Helical" evidence="5">
    <location>
        <begin position="91"/>
        <end position="107"/>
    </location>
</feature>
<feature type="transmembrane region" description="Helical" evidence="5">
    <location>
        <begin position="241"/>
        <end position="264"/>
    </location>
</feature>
<feature type="transmembrane region" description="Helical" evidence="5">
    <location>
        <begin position="24"/>
        <end position="43"/>
    </location>
</feature>
<gene>
    <name evidence="7" type="ORF">AWB80_05306</name>
</gene>
<feature type="transmembrane region" description="Helical" evidence="5">
    <location>
        <begin position="113"/>
        <end position="136"/>
    </location>
</feature>
<dbReference type="GO" id="GO:0016020">
    <property type="term" value="C:membrane"/>
    <property type="evidence" value="ECO:0007669"/>
    <property type="project" value="UniProtKB-ARBA"/>
</dbReference>
<evidence type="ECO:0000256" key="2">
    <source>
        <dbReference type="ARBA" id="ARBA00022692"/>
    </source>
</evidence>
<dbReference type="InterPro" id="IPR020846">
    <property type="entry name" value="MFS_dom"/>
</dbReference>
<name>A0A158CIL2_9BURK</name>
<evidence type="ECO:0000256" key="1">
    <source>
        <dbReference type="ARBA" id="ARBA00004127"/>
    </source>
</evidence>
<feature type="transmembrane region" description="Helical" evidence="5">
    <location>
        <begin position="189"/>
        <end position="210"/>
    </location>
</feature>
<proteinExistence type="predicted"/>
<feature type="transmembrane region" description="Helical" evidence="5">
    <location>
        <begin position="332"/>
        <end position="353"/>
    </location>
</feature>
<dbReference type="GO" id="GO:0035435">
    <property type="term" value="P:phosphate ion transmembrane transport"/>
    <property type="evidence" value="ECO:0007669"/>
    <property type="project" value="TreeGrafter"/>
</dbReference>
<dbReference type="STRING" id="1777141.AWB80_05306"/>
<comment type="caution">
    <text evidence="7">The sequence shown here is derived from an EMBL/GenBank/DDBJ whole genome shotgun (WGS) entry which is preliminary data.</text>
</comment>
<feature type="transmembrane region" description="Helical" evidence="5">
    <location>
        <begin position="157"/>
        <end position="177"/>
    </location>
</feature>
<dbReference type="CDD" id="cd06174">
    <property type="entry name" value="MFS"/>
    <property type="match status" value="1"/>
</dbReference>
<keyword evidence="2 5" id="KW-0812">Transmembrane</keyword>
<feature type="transmembrane region" description="Helical" evidence="5">
    <location>
        <begin position="365"/>
        <end position="384"/>
    </location>
</feature>
<feature type="transmembrane region" description="Helical" evidence="5">
    <location>
        <begin position="270"/>
        <end position="287"/>
    </location>
</feature>
<feature type="domain" description="Major facilitator superfamily (MFS) profile" evidence="6">
    <location>
        <begin position="23"/>
        <end position="427"/>
    </location>
</feature>
<evidence type="ECO:0000313" key="8">
    <source>
        <dbReference type="Proteomes" id="UP000054911"/>
    </source>
</evidence>
<dbReference type="Proteomes" id="UP000054911">
    <property type="component" value="Unassembled WGS sequence"/>
</dbReference>
<dbReference type="AlphaFoldDB" id="A0A158CIL2"/>